<feature type="compositionally biased region" description="Basic and acidic residues" evidence="6">
    <location>
        <begin position="92"/>
        <end position="126"/>
    </location>
</feature>
<gene>
    <name evidence="8" type="ORF">PROFUN_13282</name>
</gene>
<dbReference type="SUPFAM" id="SSF52540">
    <property type="entry name" value="P-loop containing nucleoside triphosphate hydrolases"/>
    <property type="match status" value="1"/>
</dbReference>
<dbReference type="PIRSF" id="PIRSF037677">
    <property type="entry name" value="DNA_mis_repair_Msh6"/>
    <property type="match status" value="1"/>
</dbReference>
<evidence type="ECO:0000256" key="4">
    <source>
        <dbReference type="ARBA" id="ARBA00022840"/>
    </source>
</evidence>
<dbReference type="Gene3D" id="3.40.50.300">
    <property type="entry name" value="P-loop containing nucleotide triphosphate hydrolases"/>
    <property type="match status" value="1"/>
</dbReference>
<dbReference type="InterPro" id="IPR027417">
    <property type="entry name" value="P-loop_NTPase"/>
</dbReference>
<dbReference type="OrthoDB" id="10252754at2759"/>
<dbReference type="Gene3D" id="1.10.1420.10">
    <property type="match status" value="2"/>
</dbReference>
<keyword evidence="9" id="KW-1185">Reference proteome</keyword>
<evidence type="ECO:0000256" key="3">
    <source>
        <dbReference type="ARBA" id="ARBA00022763"/>
    </source>
</evidence>
<dbReference type="EMBL" id="MDYQ01000203">
    <property type="protein sequence ID" value="PRP78970.1"/>
    <property type="molecule type" value="Genomic_DNA"/>
</dbReference>
<evidence type="ECO:0000256" key="6">
    <source>
        <dbReference type="SAM" id="MobiDB-lite"/>
    </source>
</evidence>
<evidence type="ECO:0000259" key="7">
    <source>
        <dbReference type="PROSITE" id="PS00486"/>
    </source>
</evidence>
<dbReference type="Pfam" id="PF01624">
    <property type="entry name" value="MutS_I"/>
    <property type="match status" value="1"/>
</dbReference>
<dbReference type="InterPro" id="IPR007860">
    <property type="entry name" value="DNA_mmatch_repair_MutS_con_dom"/>
</dbReference>
<dbReference type="SMART" id="SM00533">
    <property type="entry name" value="MUTSd"/>
    <property type="match status" value="1"/>
</dbReference>
<dbReference type="GO" id="GO:0030983">
    <property type="term" value="F:mismatched DNA binding"/>
    <property type="evidence" value="ECO:0007669"/>
    <property type="project" value="InterPro"/>
</dbReference>
<keyword evidence="2" id="KW-0547">Nucleotide-binding</keyword>
<dbReference type="AlphaFoldDB" id="A0A2P6N4T5"/>
<dbReference type="SUPFAM" id="SSF48334">
    <property type="entry name" value="DNA repair protein MutS, domain III"/>
    <property type="match status" value="1"/>
</dbReference>
<dbReference type="GO" id="GO:0140664">
    <property type="term" value="F:ATP-dependent DNA damage sensor activity"/>
    <property type="evidence" value="ECO:0007669"/>
    <property type="project" value="InterPro"/>
</dbReference>
<feature type="compositionally biased region" description="Basic and acidic residues" evidence="6">
    <location>
        <begin position="150"/>
        <end position="165"/>
    </location>
</feature>
<feature type="region of interest" description="Disordered" evidence="6">
    <location>
        <begin position="92"/>
        <end position="165"/>
    </location>
</feature>
<comment type="similarity">
    <text evidence="1">Belongs to the DNA mismatch repair MutS family.</text>
</comment>
<dbReference type="Proteomes" id="UP000241769">
    <property type="component" value="Unassembled WGS sequence"/>
</dbReference>
<evidence type="ECO:0000313" key="9">
    <source>
        <dbReference type="Proteomes" id="UP000241769"/>
    </source>
</evidence>
<keyword evidence="3" id="KW-0227">DNA damage</keyword>
<comment type="caution">
    <text evidence="8">The sequence shown here is derived from an EMBL/GenBank/DDBJ whole genome shotgun (WGS) entry which is preliminary data.</text>
</comment>
<dbReference type="InterPro" id="IPR036678">
    <property type="entry name" value="MutS_con_dom_sf"/>
</dbReference>
<accession>A0A2P6N4T5</accession>
<dbReference type="SUPFAM" id="SSF53150">
    <property type="entry name" value="DNA repair protein MutS, domain II"/>
    <property type="match status" value="1"/>
</dbReference>
<organism evidence="8 9">
    <name type="scientific">Planoprotostelium fungivorum</name>
    <dbReference type="NCBI Taxonomy" id="1890364"/>
    <lineage>
        <taxon>Eukaryota</taxon>
        <taxon>Amoebozoa</taxon>
        <taxon>Evosea</taxon>
        <taxon>Variosea</taxon>
        <taxon>Cavosteliida</taxon>
        <taxon>Cavosteliaceae</taxon>
        <taxon>Planoprotostelium</taxon>
    </lineage>
</organism>
<dbReference type="Pfam" id="PF05192">
    <property type="entry name" value="MutS_III"/>
    <property type="match status" value="1"/>
</dbReference>
<dbReference type="InterPro" id="IPR007695">
    <property type="entry name" value="DNA_mismatch_repair_MutS-lik_N"/>
</dbReference>
<dbReference type="InterPro" id="IPR016151">
    <property type="entry name" value="DNA_mismatch_repair_MutS_N"/>
</dbReference>
<dbReference type="InterPro" id="IPR017261">
    <property type="entry name" value="DNA_mismatch_repair_MutS/MSH"/>
</dbReference>
<dbReference type="PROSITE" id="PS00486">
    <property type="entry name" value="DNA_MISMATCH_REPAIR_2"/>
    <property type="match status" value="1"/>
</dbReference>
<protein>
    <submittedName>
        <fullName evidence="8">DNA mismatch repair protein msh6</fullName>
    </submittedName>
</protein>
<dbReference type="InterPro" id="IPR000432">
    <property type="entry name" value="DNA_mismatch_repair_MutS_C"/>
</dbReference>
<evidence type="ECO:0000256" key="1">
    <source>
        <dbReference type="ARBA" id="ARBA00006271"/>
    </source>
</evidence>
<dbReference type="Gene3D" id="3.30.420.110">
    <property type="entry name" value="MutS, connector domain"/>
    <property type="match status" value="1"/>
</dbReference>
<evidence type="ECO:0000313" key="8">
    <source>
        <dbReference type="EMBL" id="PRP78970.1"/>
    </source>
</evidence>
<dbReference type="Pfam" id="PF00488">
    <property type="entry name" value="MutS_V"/>
    <property type="match status" value="1"/>
</dbReference>
<dbReference type="GO" id="GO:0006298">
    <property type="term" value="P:mismatch repair"/>
    <property type="evidence" value="ECO:0007669"/>
    <property type="project" value="InterPro"/>
</dbReference>
<sequence length="1075" mass="122823">MLFAAEEDNTKEEKSEDAIYQVDFCSILQLVPSPKLKKPTKRRIEDSECDSNPDEIQDDIDLTNHYQPNCKEMTLEGDATIMWMRLIYEDGRREEEEKREEVKRLSQEEEKRRRGGEREGEKREKTLMGYALGSAEKIDQSSLNRQRRREHTEATKEGSEAEEKNQKRYEWLKDIRDANKRRPGEAGYDPTTLYIPDSAWKDMTPSKKQFWEIKRDHFDVIIFFQQGAFYNVIEMDADVCHKQLGFAYTHGVNRPVNNYGAGCMTGQFPRFAYALMDMGYKVAKVDQVDTNRSGNKALKKKLGKEEAEQRFLDRIFSVGEHKTIAIPLTGTGTITDDRYLPKSSQYLLALHESDDGRSIGFCLLDASIAEFSLGRVGESRGASDRYRYQLETLLLQSNPREVVLDRKMKSDTMRFIKSCMNNASFSTIDFPSHHDVRDDLARLQIIHPDGEEPPGIKRYKEDESIMTALGGCITYLRDARIHEQLLAQRNIRDHSQFHDGSSLLLGGQVLKSLEILETNKGETEGTLLDFMDRTNTAFGSRMMRKWICHPLRWERDINDRLDAVSCMMSHPPFTDRLLLGIRKLPDLERKLSSLKGNPTLSSFLPLFLSFRQLIILLDEKMESKLLHQLVTPTDETVPLRFGTLSGLFPHHVAQLWSSFEAIIDENSTETELKVKPGSSQELTVVMEEYKHREEALDNYLARFRKKYCKGNSEAGKWITDKTLGERCIEVSKKDVKITDLPKSTRTREMKNTIRLVTTELDEIFTDWSKSKEQVEEMNEKIIFGFSSKFLETSDVWYELIRIVSTLDCLHSHSVTSKVLSGCRPILEPREEPYLSIKRMVHPCLNYGSRSAVPNDLIMGGEQPEIILLTGPNMGGKSTVLRSACVTVIMAQVGCHVSAEQCRMTAVDRIFTRLGANDHIMENQSTFMMELNETESILRHSTRHSLVILDELGRGTSTFDGYSIAYSVLSHFSAVSSLRLLFATHYHLLTEEFKSQKNVAMYQMMTTEGRGRDIFTYKFLPGVCPKSYGMNVASMAGISDQIVRRAEEIAVDIESKSRSMLGNAPTGRITSGCGRT</sequence>
<dbReference type="InterPro" id="IPR007696">
    <property type="entry name" value="DNA_mismatch_repair_MutS_core"/>
</dbReference>
<proteinExistence type="inferred from homology"/>
<evidence type="ECO:0000256" key="2">
    <source>
        <dbReference type="ARBA" id="ARBA00022741"/>
    </source>
</evidence>
<dbReference type="Gene3D" id="3.40.1170.10">
    <property type="entry name" value="DNA repair protein MutS, domain I"/>
    <property type="match status" value="1"/>
</dbReference>
<name>A0A2P6N4T5_9EUKA</name>
<dbReference type="GO" id="GO:0032301">
    <property type="term" value="C:MutSalpha complex"/>
    <property type="evidence" value="ECO:0007669"/>
    <property type="project" value="TreeGrafter"/>
</dbReference>
<dbReference type="STRING" id="1890364.A0A2P6N4T5"/>
<dbReference type="SMART" id="SM00534">
    <property type="entry name" value="MUTSac"/>
    <property type="match status" value="1"/>
</dbReference>
<dbReference type="Pfam" id="PF05188">
    <property type="entry name" value="MutS_II"/>
    <property type="match status" value="1"/>
</dbReference>
<feature type="compositionally biased region" description="Acidic residues" evidence="6">
    <location>
        <begin position="47"/>
        <end position="60"/>
    </location>
</feature>
<dbReference type="GO" id="GO:0005524">
    <property type="term" value="F:ATP binding"/>
    <property type="evidence" value="ECO:0007669"/>
    <property type="project" value="UniProtKB-KW"/>
</dbReference>
<dbReference type="InterPro" id="IPR036187">
    <property type="entry name" value="DNA_mismatch_repair_MutS_sf"/>
</dbReference>
<feature type="domain" description="DNA mismatch repair proteins mutS family" evidence="7">
    <location>
        <begin position="944"/>
        <end position="960"/>
    </location>
</feature>
<dbReference type="InterPro" id="IPR045076">
    <property type="entry name" value="MutS"/>
</dbReference>
<keyword evidence="5" id="KW-0238">DNA-binding</keyword>
<dbReference type="SUPFAM" id="SSF55271">
    <property type="entry name" value="DNA repair protein MutS, domain I"/>
    <property type="match status" value="1"/>
</dbReference>
<dbReference type="PANTHER" id="PTHR11361:SF148">
    <property type="entry name" value="DNA MISMATCH REPAIR PROTEIN MSH6"/>
    <property type="match status" value="1"/>
</dbReference>
<feature type="region of interest" description="Disordered" evidence="6">
    <location>
        <begin position="38"/>
        <end position="60"/>
    </location>
</feature>
<evidence type="ECO:0000256" key="5">
    <source>
        <dbReference type="ARBA" id="ARBA00023125"/>
    </source>
</evidence>
<reference evidence="8 9" key="1">
    <citation type="journal article" date="2018" name="Genome Biol. Evol.">
        <title>Multiple Roots of Fruiting Body Formation in Amoebozoa.</title>
        <authorList>
            <person name="Hillmann F."/>
            <person name="Forbes G."/>
            <person name="Novohradska S."/>
            <person name="Ferling I."/>
            <person name="Riege K."/>
            <person name="Groth M."/>
            <person name="Westermann M."/>
            <person name="Marz M."/>
            <person name="Spaller T."/>
            <person name="Winckler T."/>
            <person name="Schaap P."/>
            <person name="Glockner G."/>
        </authorList>
    </citation>
    <scope>NUCLEOTIDE SEQUENCE [LARGE SCALE GENOMIC DNA]</scope>
    <source>
        <strain evidence="8 9">Jena</strain>
    </source>
</reference>
<keyword evidence="4" id="KW-0067">ATP-binding</keyword>
<dbReference type="InParanoid" id="A0A2P6N4T5"/>
<dbReference type="PANTHER" id="PTHR11361">
    <property type="entry name" value="DNA MISMATCH REPAIR PROTEIN MUTS FAMILY MEMBER"/>
    <property type="match status" value="1"/>
</dbReference>